<dbReference type="STRING" id="742817.HMPREF9449_00658"/>
<keyword evidence="3" id="KW-1185">Reference proteome</keyword>
<dbReference type="PANTHER" id="PTHR35149:SF2">
    <property type="entry name" value="DUF262 DOMAIN-CONTAINING PROTEIN"/>
    <property type="match status" value="1"/>
</dbReference>
<proteinExistence type="predicted"/>
<evidence type="ECO:0000259" key="1">
    <source>
        <dbReference type="Pfam" id="PF03235"/>
    </source>
</evidence>
<dbReference type="PANTHER" id="PTHR35149">
    <property type="entry name" value="SLL5132 PROTEIN"/>
    <property type="match status" value="1"/>
</dbReference>
<reference evidence="2 3" key="1">
    <citation type="submission" date="2012-01" db="EMBL/GenBank/DDBJ databases">
        <title>The Genome Sequence of Odoribacter laneus YIT 12061.</title>
        <authorList>
            <consortium name="The Broad Institute Genome Sequencing Platform"/>
            <person name="Earl A."/>
            <person name="Ward D."/>
            <person name="Feldgarden M."/>
            <person name="Gevers D."/>
            <person name="Morotomi M."/>
            <person name="Young S.K."/>
            <person name="Zeng Q."/>
            <person name="Gargeya S."/>
            <person name="Fitzgerald M."/>
            <person name="Haas B."/>
            <person name="Abouelleil A."/>
            <person name="Alvarado L."/>
            <person name="Arachchi H.M."/>
            <person name="Berlin A."/>
            <person name="Chapman S.B."/>
            <person name="Gearin G."/>
            <person name="Goldberg J."/>
            <person name="Griggs A."/>
            <person name="Gujja S."/>
            <person name="Hansen M."/>
            <person name="Heiman D."/>
            <person name="Howarth C."/>
            <person name="Larimer J."/>
            <person name="Lui A."/>
            <person name="MacDonald P.J.P."/>
            <person name="McCowen C."/>
            <person name="Montmayeur A."/>
            <person name="Murphy C."/>
            <person name="Neiman D."/>
            <person name="Pearson M."/>
            <person name="Priest M."/>
            <person name="Roberts A."/>
            <person name="Saif S."/>
            <person name="Shea T."/>
            <person name="Sisk P."/>
            <person name="Stolte C."/>
            <person name="Sykes S."/>
            <person name="Wortman J."/>
            <person name="Nusbaum C."/>
            <person name="Birren B."/>
        </authorList>
    </citation>
    <scope>NUCLEOTIDE SEQUENCE [LARGE SCALE GENOMIC DNA]</scope>
    <source>
        <strain evidence="2 3">YIT 12061</strain>
    </source>
</reference>
<dbReference type="AlphaFoldDB" id="H1DEH2"/>
<name>H1DEH2_9BACT</name>
<dbReference type="PATRIC" id="fig|742817.3.peg.700"/>
<gene>
    <name evidence="2" type="ORF">HMPREF9449_00658</name>
</gene>
<evidence type="ECO:0000313" key="2">
    <source>
        <dbReference type="EMBL" id="EHP50069.1"/>
    </source>
</evidence>
<feature type="domain" description="GmrSD restriction endonucleases N-terminal" evidence="1">
    <location>
        <begin position="22"/>
        <end position="247"/>
    </location>
</feature>
<comment type="caution">
    <text evidence="2">The sequence shown here is derived from an EMBL/GenBank/DDBJ whole genome shotgun (WGS) entry which is preliminary data.</text>
</comment>
<accession>H1DEH2</accession>
<dbReference type="HOGENOM" id="CLU_371656_0_0_10"/>
<dbReference type="Proteomes" id="UP000004892">
    <property type="component" value="Unassembled WGS sequence"/>
</dbReference>
<dbReference type="EMBL" id="ADMC01000007">
    <property type="protein sequence ID" value="EHP50069.1"/>
    <property type="molecule type" value="Genomic_DNA"/>
</dbReference>
<protein>
    <recommendedName>
        <fullName evidence="1">GmrSD restriction endonucleases N-terminal domain-containing protein</fullName>
    </recommendedName>
</protein>
<sequence>MRNIMLNTPMKTLNIGQLYNLTEIFTGKYTKIIIPDLQRDYCWGGKGRLVQDFLENIIEKGYRSRVDLSMGLLYGYEEPYGHIQLCDGQQRITTLFLLIGMLNKECSNQFRNLLISDFEYYNDDKEPYMQYAIRESSLYFLSDLVCEFFLESEGEPNDIRKQCWYFGDYDNDPSIRSMLNALQDIHKLLASPVNRDIDKSDLARYVTQNLWFMYYDMGTRSLGEETFVIINTTGEPLSPTENLKPRYVTKYPDSSDMWEKWEQWFWMNRNRDKNDTADNGLLEFLRWVIVLETKDVKEFEKTQESLVKQSEVDRFDFEPVLRIEPQTIDQYFNVVKKLFNEALPNNKLWLSPERINSQIDWLRILPLIAYSIKFPNAQERDIVRVKHFFKNIAQLNHIRKDIGRVLSYAVEVIRLMVHPDIAHIIYIENISDQLLTEEERLKFTIFLESENRIEIEDAFWKIQYKTDQDMDGKIWNGEILPILKWSFVNDRFNFEEFKKYMNVFYEVFKGECDGTIDLTRRALITCELKDYPKYFKGQTNKSFGWDYNDFKVLINENVDKFFEFFKKIVYSEKSVLEVLAQMCDSFPIEKPWAEFVHIPDLLAYCNEKNIQWWGDEQGWILVKDKYTSGRHANVNAYKFYLELSQLSEKFWEKREWKLWFYEYGNTCTVFDNDISKMAIDIKCLGNTSFIIEVFMRSKESDIENDLSEFATRHGLIYNGSRYVCHILMKNDVVEKLKSML</sequence>
<dbReference type="InterPro" id="IPR004919">
    <property type="entry name" value="GmrSD_N"/>
</dbReference>
<organism evidence="2 3">
    <name type="scientific">Odoribacter laneus YIT 12061</name>
    <dbReference type="NCBI Taxonomy" id="742817"/>
    <lineage>
        <taxon>Bacteria</taxon>
        <taxon>Pseudomonadati</taxon>
        <taxon>Bacteroidota</taxon>
        <taxon>Bacteroidia</taxon>
        <taxon>Bacteroidales</taxon>
        <taxon>Odoribacteraceae</taxon>
        <taxon>Odoribacter</taxon>
    </lineage>
</organism>
<dbReference type="eggNOG" id="COG1479">
    <property type="taxonomic scope" value="Bacteria"/>
</dbReference>
<evidence type="ECO:0000313" key="3">
    <source>
        <dbReference type="Proteomes" id="UP000004892"/>
    </source>
</evidence>
<dbReference type="Pfam" id="PF03235">
    <property type="entry name" value="GmrSD_N"/>
    <property type="match status" value="1"/>
</dbReference>